<name>A0A4P6LSV4_9FIRM</name>
<organism evidence="1 2">
    <name type="scientific">Blautia producta</name>
    <dbReference type="NCBI Taxonomy" id="33035"/>
    <lineage>
        <taxon>Bacteria</taxon>
        <taxon>Bacillati</taxon>
        <taxon>Bacillota</taxon>
        <taxon>Clostridia</taxon>
        <taxon>Lachnospirales</taxon>
        <taxon>Lachnospiraceae</taxon>
        <taxon>Blautia</taxon>
    </lineage>
</organism>
<sequence>MTERLEGIYRKYNADEDDIIQRIENKKEQVNVGNHKINREKWEPIFRGFSEWIGDIPDFVQENDMYLDSYVNGCSDKLESVNLSLY</sequence>
<accession>A0A4P6LSV4</accession>
<evidence type="ECO:0000313" key="1">
    <source>
        <dbReference type="EMBL" id="QBE95036.1"/>
    </source>
</evidence>
<dbReference type="RefSeq" id="WP_130179725.1">
    <property type="nucleotide sequence ID" value="NZ_CP035945.1"/>
</dbReference>
<dbReference type="AlphaFoldDB" id="A0A4P6LSV4"/>
<proteinExistence type="predicted"/>
<dbReference type="Proteomes" id="UP000289794">
    <property type="component" value="Chromosome"/>
</dbReference>
<dbReference type="EMBL" id="CP035945">
    <property type="protein sequence ID" value="QBE95036.1"/>
    <property type="molecule type" value="Genomic_DNA"/>
</dbReference>
<reference evidence="1 2" key="1">
    <citation type="submission" date="2019-01" db="EMBL/GenBank/DDBJ databases">
        <title>PMF-metabolizing Aryl O-demethylase.</title>
        <authorList>
            <person name="Kim M."/>
        </authorList>
    </citation>
    <scope>NUCLEOTIDE SEQUENCE [LARGE SCALE GENOMIC DNA]</scope>
    <source>
        <strain evidence="1 2">PMF1</strain>
    </source>
</reference>
<protein>
    <submittedName>
        <fullName evidence="1">Uncharacterized protein</fullName>
    </submittedName>
</protein>
<evidence type="ECO:0000313" key="2">
    <source>
        <dbReference type="Proteomes" id="UP000289794"/>
    </source>
</evidence>
<gene>
    <name evidence="1" type="ORF">PMF13cell1_00535</name>
</gene>
<dbReference type="KEGG" id="bpro:PMF13cell1_00535"/>